<evidence type="ECO:0000313" key="18">
    <source>
        <dbReference type="Proteomes" id="UP000054010"/>
    </source>
</evidence>
<evidence type="ECO:0000256" key="11">
    <source>
        <dbReference type="ARBA" id="ARBA00023027"/>
    </source>
</evidence>
<proteinExistence type="inferred from homology"/>
<dbReference type="GO" id="GO:0009098">
    <property type="term" value="P:L-leucine biosynthetic process"/>
    <property type="evidence" value="ECO:0007669"/>
    <property type="project" value="UniProtKB-UniRule"/>
</dbReference>
<feature type="site" description="Important for catalysis" evidence="14">
    <location>
        <position position="141"/>
    </location>
</feature>
<keyword evidence="14" id="KW-0963">Cytoplasm</keyword>
<keyword evidence="10 14" id="KW-0560">Oxidoreductase</keyword>
<feature type="binding site" evidence="14">
    <location>
        <position position="251"/>
    </location>
    <ligand>
        <name>Mg(2+)</name>
        <dbReference type="ChEBI" id="CHEBI:18420"/>
    </ligand>
</feature>
<dbReference type="InterPro" id="IPR024084">
    <property type="entry name" value="IsoPropMal-DH-like_dom"/>
</dbReference>
<organism evidence="17 18">
    <name type="scientific">Oscillochloris trichoides DG-6</name>
    <dbReference type="NCBI Taxonomy" id="765420"/>
    <lineage>
        <taxon>Bacteria</taxon>
        <taxon>Bacillati</taxon>
        <taxon>Chloroflexota</taxon>
        <taxon>Chloroflexia</taxon>
        <taxon>Chloroflexales</taxon>
        <taxon>Chloroflexineae</taxon>
        <taxon>Oscillochloridaceae</taxon>
        <taxon>Oscillochloris</taxon>
    </lineage>
</organism>
<dbReference type="GO" id="GO:0051287">
    <property type="term" value="F:NAD binding"/>
    <property type="evidence" value="ECO:0007669"/>
    <property type="project" value="InterPro"/>
</dbReference>
<dbReference type="SUPFAM" id="SSF53659">
    <property type="entry name" value="Isocitrate/Isopropylmalate dehydrogenase-like"/>
    <property type="match status" value="1"/>
</dbReference>
<comment type="caution">
    <text evidence="17">The sequence shown here is derived from an EMBL/GenBank/DDBJ whole genome shotgun (WGS) entry which is preliminary data.</text>
</comment>
<dbReference type="HAMAP" id="MF_01033">
    <property type="entry name" value="LeuB_type1"/>
    <property type="match status" value="1"/>
</dbReference>
<dbReference type="SMART" id="SM01329">
    <property type="entry name" value="Iso_dh"/>
    <property type="match status" value="1"/>
</dbReference>
<comment type="subcellular location">
    <subcellularLocation>
        <location evidence="14">Cytoplasm</location>
    </subcellularLocation>
</comment>
<feature type="site" description="Important for catalysis" evidence="14">
    <location>
        <position position="190"/>
    </location>
</feature>
<keyword evidence="9 14" id="KW-0460">Magnesium</keyword>
<feature type="binding site" evidence="14">
    <location>
        <position position="134"/>
    </location>
    <ligand>
        <name>substrate</name>
    </ligand>
</feature>
<dbReference type="InterPro" id="IPR004429">
    <property type="entry name" value="Isopropylmalate_DH"/>
</dbReference>
<keyword evidence="18" id="KW-1185">Reference proteome</keyword>
<comment type="catalytic activity">
    <reaction evidence="1 14 15">
        <text>(2R,3S)-3-isopropylmalate + NAD(+) = 4-methyl-2-oxopentanoate + CO2 + NADH</text>
        <dbReference type="Rhea" id="RHEA:32271"/>
        <dbReference type="ChEBI" id="CHEBI:16526"/>
        <dbReference type="ChEBI" id="CHEBI:17865"/>
        <dbReference type="ChEBI" id="CHEBI:35121"/>
        <dbReference type="ChEBI" id="CHEBI:57540"/>
        <dbReference type="ChEBI" id="CHEBI:57945"/>
        <dbReference type="EC" id="1.1.1.85"/>
    </reaction>
</comment>
<dbReference type="Proteomes" id="UP000054010">
    <property type="component" value="Unassembled WGS sequence"/>
</dbReference>
<dbReference type="EC" id="1.1.1.85" evidence="14"/>
<feature type="binding site" evidence="14">
    <location>
        <position position="247"/>
    </location>
    <ligand>
        <name>Mg(2+)</name>
        <dbReference type="ChEBI" id="CHEBI:18420"/>
    </ligand>
</feature>
<keyword evidence="11 14" id="KW-0520">NAD</keyword>
<dbReference type="PANTHER" id="PTHR42979">
    <property type="entry name" value="3-ISOPROPYLMALATE DEHYDROGENASE"/>
    <property type="match status" value="1"/>
</dbReference>
<dbReference type="OrthoDB" id="9806254at2"/>
<dbReference type="AlphaFoldDB" id="E1ICQ8"/>
<comment type="function">
    <text evidence="14 15">Catalyzes the oxidation of 3-carboxy-2-hydroxy-4-methylpentanoate (3-isopropylmalate) to 3-carboxy-4-methyl-2-oxopentanoate. The product decarboxylates to 4-methyl-2 oxopentanoate.</text>
</comment>
<evidence type="ECO:0000256" key="12">
    <source>
        <dbReference type="ARBA" id="ARBA00023211"/>
    </source>
</evidence>
<feature type="binding site" evidence="14">
    <location>
        <begin position="76"/>
        <end position="89"/>
    </location>
    <ligand>
        <name>NAD(+)</name>
        <dbReference type="ChEBI" id="CHEBI:57540"/>
    </ligand>
</feature>
<comment type="similarity">
    <text evidence="4 14">Belongs to the isocitrate and isopropylmalate dehydrogenases family. LeuB type 1 subfamily.</text>
</comment>
<sequence>MDYTITALPGDGIGPEVVAEAIKVLHAVGARYGHTFTIREALIGGIAIDQTGTALPEATVAACQDCDAVLLGAVGGPKWDDPNAKVRPEQGLLGIRKALGLYANLRPVTLHPLLLDASPLRPERLVDVDLLVVRELTGGIYFGEKRREQDAQGEWASDLCVYTQAEVERIVRLAAGLARQRHGHLTLVDKANVLETSRLWRSIATRIMREEFSDLQYDWMLVDACAMHLLRRPSDFDVIVTENMFGDILTDEASMLAGSMGMLPSASLGSGKMGLYEPIHGSAPDIAGQGKANPLATILSTALLLRYSLGLEQEARAVEAAVSAVLEAGIVTGDIARGEQRAHSTVEVGSAVASRI</sequence>
<evidence type="ECO:0000256" key="13">
    <source>
        <dbReference type="ARBA" id="ARBA00023304"/>
    </source>
</evidence>
<keyword evidence="8 14" id="KW-0479">Metal-binding</keyword>
<dbReference type="GO" id="GO:0000287">
    <property type="term" value="F:magnesium ion binding"/>
    <property type="evidence" value="ECO:0007669"/>
    <property type="project" value="InterPro"/>
</dbReference>
<feature type="binding site" evidence="14">
    <location>
        <begin position="281"/>
        <end position="293"/>
    </location>
    <ligand>
        <name>NAD(+)</name>
        <dbReference type="ChEBI" id="CHEBI:57540"/>
    </ligand>
</feature>
<evidence type="ECO:0000256" key="7">
    <source>
        <dbReference type="ARBA" id="ARBA00022605"/>
    </source>
</evidence>
<evidence type="ECO:0000256" key="2">
    <source>
        <dbReference type="ARBA" id="ARBA00001936"/>
    </source>
</evidence>
<dbReference type="UniPathway" id="UPA00048">
    <property type="reaction ID" value="UER00072"/>
</dbReference>
<keyword evidence="7 14" id="KW-0028">Amino-acid biosynthesis</keyword>
<comment type="pathway">
    <text evidence="3 14 15">Amino-acid biosynthesis; L-leucine biosynthesis; L-leucine from 3-methyl-2-oxobutanoate: step 3/4.</text>
</comment>
<accession>E1ICQ8</accession>
<dbReference type="eggNOG" id="COG0473">
    <property type="taxonomic scope" value="Bacteria"/>
</dbReference>
<protein>
    <recommendedName>
        <fullName evidence="14">3-isopropylmalate dehydrogenase</fullName>
        <ecNumber evidence="14">1.1.1.85</ecNumber>
    </recommendedName>
    <alternativeName>
        <fullName evidence="14">3-IPM-DH</fullName>
    </alternativeName>
    <alternativeName>
        <fullName evidence="14">Beta-IPM dehydrogenase</fullName>
        <shortName evidence="14">IMDH</shortName>
    </alternativeName>
</protein>
<keyword evidence="12 14" id="KW-0464">Manganese</keyword>
<comment type="cofactor">
    <cofactor evidence="2">
        <name>Mn(2+)</name>
        <dbReference type="ChEBI" id="CHEBI:29035"/>
    </cofactor>
</comment>
<dbReference type="PROSITE" id="PS00470">
    <property type="entry name" value="IDH_IMDH"/>
    <property type="match status" value="1"/>
</dbReference>
<feature type="binding site" evidence="14">
    <location>
        <position position="223"/>
    </location>
    <ligand>
        <name>Mg(2+)</name>
        <dbReference type="ChEBI" id="CHEBI:18420"/>
    </ligand>
</feature>
<evidence type="ECO:0000256" key="9">
    <source>
        <dbReference type="ARBA" id="ARBA00022842"/>
    </source>
</evidence>
<dbReference type="PANTHER" id="PTHR42979:SF1">
    <property type="entry name" value="3-ISOPROPYLMALATE DEHYDROGENASE"/>
    <property type="match status" value="1"/>
</dbReference>
<reference evidence="17 18" key="1">
    <citation type="journal article" date="2011" name="J. Bacteriol.">
        <title>Draft genome sequence of the anoxygenic filamentous phototrophic bacterium Oscillochloris trichoides subsp. DG-6.</title>
        <authorList>
            <person name="Kuznetsov B.B."/>
            <person name="Ivanovsky R.N."/>
            <person name="Keppen O.I."/>
            <person name="Sukhacheva M.V."/>
            <person name="Bumazhkin B.K."/>
            <person name="Patutina E.O."/>
            <person name="Beletsky A.V."/>
            <person name="Mardanov A.V."/>
            <person name="Baslerov R.V."/>
            <person name="Panteleeva A.N."/>
            <person name="Kolganova T.V."/>
            <person name="Ravin N.V."/>
            <person name="Skryabin K.G."/>
        </authorList>
    </citation>
    <scope>NUCLEOTIDE SEQUENCE [LARGE SCALE GENOMIC DNA]</scope>
    <source>
        <strain evidence="17 18">DG-6</strain>
    </source>
</reference>
<evidence type="ECO:0000256" key="3">
    <source>
        <dbReference type="ARBA" id="ARBA00004762"/>
    </source>
</evidence>
<dbReference type="Pfam" id="PF00180">
    <property type="entry name" value="Iso_dh"/>
    <property type="match status" value="1"/>
</dbReference>
<feature type="binding site" evidence="14">
    <location>
        <position position="223"/>
    </location>
    <ligand>
        <name>substrate</name>
    </ligand>
</feature>
<evidence type="ECO:0000256" key="6">
    <source>
        <dbReference type="ARBA" id="ARBA00022430"/>
    </source>
</evidence>
<evidence type="ECO:0000256" key="15">
    <source>
        <dbReference type="RuleBase" id="RU004445"/>
    </source>
</evidence>
<name>E1ICQ8_9CHLR</name>
<dbReference type="HOGENOM" id="CLU_031953_0_3_0"/>
<evidence type="ECO:0000256" key="8">
    <source>
        <dbReference type="ARBA" id="ARBA00022723"/>
    </source>
</evidence>
<dbReference type="STRING" id="765420.OSCT_1109"/>
<feature type="binding site" evidence="14">
    <location>
        <position position="96"/>
    </location>
    <ligand>
        <name>substrate</name>
    </ligand>
</feature>
<keyword evidence="13 14" id="KW-0100">Branched-chain amino acid biosynthesis</keyword>
<dbReference type="GO" id="GO:0005829">
    <property type="term" value="C:cytosol"/>
    <property type="evidence" value="ECO:0007669"/>
    <property type="project" value="TreeGrafter"/>
</dbReference>
<evidence type="ECO:0000256" key="10">
    <source>
        <dbReference type="ARBA" id="ARBA00023002"/>
    </source>
</evidence>
<comment type="cofactor">
    <cofactor evidence="14 15">
        <name>Mg(2+)</name>
        <dbReference type="ChEBI" id="CHEBI:18420"/>
    </cofactor>
    <cofactor evidence="14 15">
        <name>Mn(2+)</name>
        <dbReference type="ChEBI" id="CHEBI:29035"/>
    </cofactor>
    <text evidence="14 15">Binds 1 Mg(2+) or Mn(2+) ion per subunit.</text>
</comment>
<dbReference type="GO" id="GO:0003862">
    <property type="term" value="F:3-isopropylmalate dehydrogenase activity"/>
    <property type="evidence" value="ECO:0007669"/>
    <property type="project" value="UniProtKB-UniRule"/>
</dbReference>
<dbReference type="Gene3D" id="3.40.718.10">
    <property type="entry name" value="Isopropylmalate Dehydrogenase"/>
    <property type="match status" value="1"/>
</dbReference>
<evidence type="ECO:0000256" key="1">
    <source>
        <dbReference type="ARBA" id="ARBA00000624"/>
    </source>
</evidence>
<dbReference type="InterPro" id="IPR019818">
    <property type="entry name" value="IsoCit/isopropylmalate_DH_CS"/>
</dbReference>
<feature type="binding site" evidence="14">
    <location>
        <position position="106"/>
    </location>
    <ligand>
        <name>substrate</name>
    </ligand>
</feature>
<evidence type="ECO:0000256" key="4">
    <source>
        <dbReference type="ARBA" id="ARBA00008319"/>
    </source>
</evidence>
<comment type="subunit">
    <text evidence="5 14 15">Homodimer.</text>
</comment>
<evidence type="ECO:0000256" key="14">
    <source>
        <dbReference type="HAMAP-Rule" id="MF_01033"/>
    </source>
</evidence>
<feature type="domain" description="Isopropylmalate dehydrogenase-like" evidence="16">
    <location>
        <begin position="4"/>
        <end position="352"/>
    </location>
</feature>
<keyword evidence="6 14" id="KW-0432">Leucine biosynthesis</keyword>
<evidence type="ECO:0000259" key="16">
    <source>
        <dbReference type="SMART" id="SM01329"/>
    </source>
</evidence>
<evidence type="ECO:0000313" key="17">
    <source>
        <dbReference type="EMBL" id="EFO81006.1"/>
    </source>
</evidence>
<dbReference type="EMBL" id="ADVR01000030">
    <property type="protein sequence ID" value="EFO81006.1"/>
    <property type="molecule type" value="Genomic_DNA"/>
</dbReference>
<evidence type="ECO:0000256" key="5">
    <source>
        <dbReference type="ARBA" id="ARBA00011738"/>
    </source>
</evidence>
<dbReference type="NCBIfam" id="TIGR00169">
    <property type="entry name" value="leuB"/>
    <property type="match status" value="1"/>
</dbReference>
<dbReference type="FunFam" id="3.40.718.10:FF:000006">
    <property type="entry name" value="3-isopropylmalate dehydrogenase"/>
    <property type="match status" value="1"/>
</dbReference>
<gene>
    <name evidence="14" type="primary">leuB</name>
    <name evidence="17" type="ORF">OSCT_1109</name>
</gene>